<evidence type="ECO:0000256" key="5">
    <source>
        <dbReference type="ARBA" id="ARBA00023143"/>
    </source>
</evidence>
<keyword evidence="8" id="KW-0966">Cell projection</keyword>
<evidence type="ECO:0000256" key="6">
    <source>
        <dbReference type="ARBA" id="ARBA00037937"/>
    </source>
</evidence>
<gene>
    <name evidence="8" type="ORF">EV678_2784</name>
</gene>
<evidence type="ECO:0000256" key="4">
    <source>
        <dbReference type="ARBA" id="ARBA00023136"/>
    </source>
</evidence>
<proteinExistence type="inferred from homology"/>
<comment type="subcellular location">
    <subcellularLocation>
        <location evidence="7">Cell membrane</location>
    </subcellularLocation>
    <subcellularLocation>
        <location evidence="7">Bacterial flagellum basal body</location>
    </subcellularLocation>
</comment>
<reference evidence="8 9" key="1">
    <citation type="submission" date="2019-02" db="EMBL/GenBank/DDBJ databases">
        <title>Genomic Encyclopedia of Type Strains, Phase IV (KMG-IV): sequencing the most valuable type-strain genomes for metagenomic binning, comparative biology and taxonomic classification.</title>
        <authorList>
            <person name="Goeker M."/>
        </authorList>
    </citation>
    <scope>NUCLEOTIDE SEQUENCE [LARGE SCALE GENOMIC DNA]</scope>
    <source>
        <strain evidence="8 9">DSM 21223</strain>
    </source>
</reference>
<dbReference type="NCBIfam" id="TIGR03500">
    <property type="entry name" value="FliO_TIGR"/>
    <property type="match status" value="1"/>
</dbReference>
<accession>A0ABY0ILE2</accession>
<dbReference type="Pfam" id="PF04347">
    <property type="entry name" value="FliO"/>
    <property type="match status" value="1"/>
</dbReference>
<keyword evidence="3 7" id="KW-1133">Transmembrane helix</keyword>
<evidence type="ECO:0000256" key="3">
    <source>
        <dbReference type="ARBA" id="ARBA00022989"/>
    </source>
</evidence>
<name>A0ABY0ILE2_9RHOO</name>
<keyword evidence="9" id="KW-1185">Reference proteome</keyword>
<dbReference type="InterPro" id="IPR052205">
    <property type="entry name" value="FliO/MopB"/>
</dbReference>
<dbReference type="PANTHER" id="PTHR38766">
    <property type="entry name" value="FLAGELLAR PROTEIN FLIO"/>
    <property type="match status" value="1"/>
</dbReference>
<dbReference type="PANTHER" id="PTHR38766:SF1">
    <property type="entry name" value="FLAGELLAR PROTEIN FLIO"/>
    <property type="match status" value="1"/>
</dbReference>
<comment type="similarity">
    <text evidence="6 7">Belongs to the FliO/MopB family.</text>
</comment>
<keyword evidence="1 7" id="KW-1003">Cell membrane</keyword>
<comment type="caution">
    <text evidence="8">The sequence shown here is derived from an EMBL/GenBank/DDBJ whole genome shotgun (WGS) entry which is preliminary data.</text>
</comment>
<protein>
    <recommendedName>
        <fullName evidence="7">Flagellar protein</fullName>
    </recommendedName>
</protein>
<dbReference type="Proteomes" id="UP000292136">
    <property type="component" value="Unassembled WGS sequence"/>
</dbReference>
<keyword evidence="8" id="KW-0969">Cilium</keyword>
<feature type="transmembrane region" description="Helical" evidence="7">
    <location>
        <begin position="24"/>
        <end position="44"/>
    </location>
</feature>
<dbReference type="EMBL" id="SHKM01000003">
    <property type="protein sequence ID" value="RZT75600.1"/>
    <property type="molecule type" value="Genomic_DNA"/>
</dbReference>
<keyword evidence="2 7" id="KW-0812">Transmembrane</keyword>
<keyword evidence="5 7" id="KW-0975">Bacterial flagellum</keyword>
<keyword evidence="4 7" id="KW-0472">Membrane</keyword>
<evidence type="ECO:0000256" key="1">
    <source>
        <dbReference type="ARBA" id="ARBA00022475"/>
    </source>
</evidence>
<evidence type="ECO:0000313" key="9">
    <source>
        <dbReference type="Proteomes" id="UP000292136"/>
    </source>
</evidence>
<evidence type="ECO:0000313" key="8">
    <source>
        <dbReference type="EMBL" id="RZT75600.1"/>
    </source>
</evidence>
<organism evidence="8 9">
    <name type="scientific">Azospira oryzae</name>
    <dbReference type="NCBI Taxonomy" id="146939"/>
    <lineage>
        <taxon>Bacteria</taxon>
        <taxon>Pseudomonadati</taxon>
        <taxon>Pseudomonadota</taxon>
        <taxon>Betaproteobacteria</taxon>
        <taxon>Rhodocyclales</taxon>
        <taxon>Rhodocyclaceae</taxon>
        <taxon>Azospira</taxon>
    </lineage>
</organism>
<dbReference type="InterPro" id="IPR022781">
    <property type="entry name" value="Flagellar_biosynth_FliO"/>
</dbReference>
<sequence>MLAPTLALAQSAPAAAPGVSGSSVVQAFVGLLIIVGLLLLAAFFMRRIYGGRPFGQGPMKLLGGIAVGNRERILLVEVQDTWLIIGLAPGQIRTLHTLPKGELPQGATGLPGTQPFAHWLNQVMARKTDSTQ</sequence>
<evidence type="ECO:0000256" key="7">
    <source>
        <dbReference type="RuleBase" id="RU362064"/>
    </source>
</evidence>
<evidence type="ECO:0000256" key="2">
    <source>
        <dbReference type="ARBA" id="ARBA00022692"/>
    </source>
</evidence>
<keyword evidence="8" id="KW-0282">Flagellum</keyword>